<feature type="signal peptide" evidence="9">
    <location>
        <begin position="1"/>
        <end position="18"/>
    </location>
</feature>
<dbReference type="Gene3D" id="3.40.390.10">
    <property type="entry name" value="Collagenase (Catalytic Domain)"/>
    <property type="match status" value="2"/>
</dbReference>
<dbReference type="PANTHER" id="PTHR11733">
    <property type="entry name" value="ZINC METALLOPROTEASE FAMILY M13 NEPRILYSIN-RELATED"/>
    <property type="match status" value="1"/>
</dbReference>
<keyword evidence="9" id="KW-0732">Signal</keyword>
<keyword evidence="8" id="KW-0482">Metalloprotease</keyword>
<keyword evidence="5" id="KW-0479">Metal-binding</keyword>
<dbReference type="GO" id="GO:0004222">
    <property type="term" value="F:metalloendopeptidase activity"/>
    <property type="evidence" value="ECO:0007669"/>
    <property type="project" value="InterPro"/>
</dbReference>
<dbReference type="InterPro" id="IPR000718">
    <property type="entry name" value="Peptidase_M13"/>
</dbReference>
<evidence type="ECO:0000256" key="4">
    <source>
        <dbReference type="ARBA" id="ARBA00022670"/>
    </source>
</evidence>
<dbReference type="GO" id="GO:0005886">
    <property type="term" value="C:plasma membrane"/>
    <property type="evidence" value="ECO:0007669"/>
    <property type="project" value="UniProtKB-SubCell"/>
</dbReference>
<dbReference type="InterPro" id="IPR042089">
    <property type="entry name" value="Peptidase_M13_dom_2"/>
</dbReference>
<evidence type="ECO:0000256" key="2">
    <source>
        <dbReference type="ARBA" id="ARBA00004401"/>
    </source>
</evidence>
<comment type="similarity">
    <text evidence="3">Belongs to the peptidase M13 family.</text>
</comment>
<dbReference type="InterPro" id="IPR018497">
    <property type="entry name" value="Peptidase_M13_C"/>
</dbReference>
<dbReference type="PROSITE" id="PS51885">
    <property type="entry name" value="NEPRILYSIN"/>
    <property type="match status" value="1"/>
</dbReference>
<evidence type="ECO:0000256" key="1">
    <source>
        <dbReference type="ARBA" id="ARBA00001947"/>
    </source>
</evidence>
<comment type="subcellular location">
    <subcellularLocation>
        <location evidence="2">Cell membrane</location>
        <topology evidence="2">Single-pass type II membrane protein</topology>
    </subcellularLocation>
</comment>
<reference evidence="13" key="1">
    <citation type="submission" date="2025-08" db="UniProtKB">
        <authorList>
            <consortium name="RefSeq"/>
        </authorList>
    </citation>
    <scope>IDENTIFICATION</scope>
</reference>
<keyword evidence="4" id="KW-0645">Protease</keyword>
<feature type="domain" description="Peptidase M13 N-terminal" evidence="11">
    <location>
        <begin position="24"/>
        <end position="97"/>
    </location>
</feature>
<comment type="cofactor">
    <cofactor evidence="1">
        <name>Zn(2+)</name>
        <dbReference type="ChEBI" id="CHEBI:29105"/>
    </cofactor>
</comment>
<dbReference type="GO" id="GO:0046872">
    <property type="term" value="F:metal ion binding"/>
    <property type="evidence" value="ECO:0007669"/>
    <property type="project" value="UniProtKB-KW"/>
</dbReference>
<dbReference type="SUPFAM" id="SSF55486">
    <property type="entry name" value="Metalloproteases ('zincins'), catalytic domain"/>
    <property type="match status" value="1"/>
</dbReference>
<keyword evidence="6" id="KW-0378">Hydrolase</keyword>
<evidence type="ECO:0000256" key="8">
    <source>
        <dbReference type="ARBA" id="ARBA00023049"/>
    </source>
</evidence>
<proteinExistence type="inferred from homology"/>
<dbReference type="InterPro" id="IPR008753">
    <property type="entry name" value="Peptidase_M13_N"/>
</dbReference>
<organism evidence="12 13">
    <name type="scientific">Drosophila suzukii</name>
    <name type="common">Spotted-wing drosophila fruit fly</name>
    <dbReference type="NCBI Taxonomy" id="28584"/>
    <lineage>
        <taxon>Eukaryota</taxon>
        <taxon>Metazoa</taxon>
        <taxon>Ecdysozoa</taxon>
        <taxon>Arthropoda</taxon>
        <taxon>Hexapoda</taxon>
        <taxon>Insecta</taxon>
        <taxon>Pterygota</taxon>
        <taxon>Neoptera</taxon>
        <taxon>Endopterygota</taxon>
        <taxon>Diptera</taxon>
        <taxon>Brachycera</taxon>
        <taxon>Muscomorpha</taxon>
        <taxon>Ephydroidea</taxon>
        <taxon>Drosophilidae</taxon>
        <taxon>Drosophila</taxon>
        <taxon>Sophophora</taxon>
    </lineage>
</organism>
<evidence type="ECO:0000256" key="5">
    <source>
        <dbReference type="ARBA" id="ARBA00022723"/>
    </source>
</evidence>
<evidence type="ECO:0000313" key="12">
    <source>
        <dbReference type="Proteomes" id="UP001652628"/>
    </source>
</evidence>
<dbReference type="GO" id="GO:0016485">
    <property type="term" value="P:protein processing"/>
    <property type="evidence" value="ECO:0007669"/>
    <property type="project" value="TreeGrafter"/>
</dbReference>
<keyword evidence="7" id="KW-0862">Zinc</keyword>
<sequence length="591" mass="69165">MRFALRWLAIYYLTLVRSESPIDPCQNFYKAACGNWSAIHAEDPYSSLVEQLDYSYHEKLAELLENEEQHDGPRFQQLLRDFYTSCRRPLTKDQVLGFLEKLIEMPSLGEDELTVGLTAAFRPGALLDTSSFDLEKIWQELLFRTEDWNPNETNTEPLTRQKFDILWAGRLEGADLKKELFWDELSWLESQMMNTSSSEAADGAPVFWMLPWPEFRPDYRRLARLLANKSKRFMLTYIYLRLKLLQGPGESWRIGRAECADHARHILTHPSVWLMERNHPRLKEESVLRDIFQELKHRFGQRLRANRNNFSKHTQQFLLSKLDRMTLRLSVLPRRCSERTLAQRINRHYRDVHLSPSDYFGNLLVGLKHSRMQRDRYNILSMISGPASRNSLFPVQPYQYGTYASPFYLTESNMLIVPLSLLGPPLYTPQQPQILTYSSLGFVLGHELSHGFDPEDVVLNSRGTASSTVRRELRKNRRFQRELNCLKGQFRSRLNEKFADANGLELAYSAYFDTAQTDGKRDRKVRDSTEQKKQFFLNFAQFFCSNADLLEDSADHGSDRRRVNDAVFNFHPFLEAFSCGKSQNQRQCRLF</sequence>
<dbReference type="InterPro" id="IPR024079">
    <property type="entry name" value="MetalloPept_cat_dom_sf"/>
</dbReference>
<evidence type="ECO:0000313" key="13">
    <source>
        <dbReference type="RefSeq" id="XP_016937120.3"/>
    </source>
</evidence>
<dbReference type="GeneID" id="108015269"/>
<dbReference type="PRINTS" id="PR00786">
    <property type="entry name" value="NEPRILYSIN"/>
</dbReference>
<feature type="chain" id="PRO_5045074519" evidence="9">
    <location>
        <begin position="19"/>
        <end position="591"/>
    </location>
</feature>
<dbReference type="PANTHER" id="PTHR11733:SF167">
    <property type="entry name" value="FI17812P1-RELATED"/>
    <property type="match status" value="1"/>
</dbReference>
<evidence type="ECO:0000256" key="9">
    <source>
        <dbReference type="SAM" id="SignalP"/>
    </source>
</evidence>
<dbReference type="Proteomes" id="UP001652628">
    <property type="component" value="Chromosome X"/>
</dbReference>
<dbReference type="RefSeq" id="XP_016937120.3">
    <property type="nucleotide sequence ID" value="XM_017081631.4"/>
</dbReference>
<protein>
    <submittedName>
        <fullName evidence="13">Endothelin-converting enzyme-like 1</fullName>
    </submittedName>
</protein>
<evidence type="ECO:0000259" key="11">
    <source>
        <dbReference type="Pfam" id="PF05649"/>
    </source>
</evidence>
<dbReference type="Gene3D" id="1.10.1380.10">
    <property type="entry name" value="Neutral endopeptidase , domain2"/>
    <property type="match status" value="2"/>
</dbReference>
<evidence type="ECO:0000259" key="10">
    <source>
        <dbReference type="Pfam" id="PF01431"/>
    </source>
</evidence>
<evidence type="ECO:0000256" key="3">
    <source>
        <dbReference type="ARBA" id="ARBA00007357"/>
    </source>
</evidence>
<name>A0AB39ZJU4_DROSZ</name>
<gene>
    <name evidence="13" type="primary">frma</name>
</gene>
<dbReference type="Pfam" id="PF05649">
    <property type="entry name" value="Peptidase_M13_N"/>
    <property type="match status" value="1"/>
</dbReference>
<feature type="domain" description="Peptidase M13 C-terminal" evidence="10">
    <location>
        <begin position="407"/>
        <end position="582"/>
    </location>
</feature>
<dbReference type="AlphaFoldDB" id="A0AB39ZJU4"/>
<evidence type="ECO:0000256" key="7">
    <source>
        <dbReference type="ARBA" id="ARBA00022833"/>
    </source>
</evidence>
<dbReference type="Pfam" id="PF01431">
    <property type="entry name" value="Peptidase_M13"/>
    <property type="match status" value="1"/>
</dbReference>
<accession>A0AB39ZJU4</accession>
<evidence type="ECO:0000256" key="6">
    <source>
        <dbReference type="ARBA" id="ARBA00022801"/>
    </source>
</evidence>
<keyword evidence="12" id="KW-1185">Reference proteome</keyword>